<name>A0ABY8FAJ0_9HYPH</name>
<evidence type="ECO:0000313" key="1">
    <source>
        <dbReference type="EMBL" id="WFE90885.1"/>
    </source>
</evidence>
<evidence type="ECO:0000313" key="2">
    <source>
        <dbReference type="Proteomes" id="UP001209803"/>
    </source>
</evidence>
<proteinExistence type="predicted"/>
<sequence>MPNFFLGNQDFNTLSRISLGVHSRSSVLEIDWPDAKKLAGSFLVAVLFLFLNSVVGRAEGNDAKPEGDIRVELEADSFAIGEEIKINVINERAPSGSSVVLWLWPVMPGDVNERGYYSSPGCKGALTPVTLPFNPDETNTFYWSGLFTWWAPFDLPISCKNFSAGRFEIHAQFYRDKNVPVVGRPTRSQDTKLQQSATSRPFDLTGDIDMSRLKNKLNSRAVSFVWDLLQLPNSSDILQDALLNINELRDLGGGYYCLTKEIPLLFSGVVEACTAEPVVTPLGLRLPHGDYISVRGKGEATKNVEQFRNALVIARDAVSQPLLGRMGLSSSNRDRKRERCQSPGQIWCRGTVAYTDEGSELMVSVQNWAVSENAELWLFHLQFHISEQYKTKSKGESFVCVNEDGKVLRIANAERGSNSAERLHEAFHNKTFDCVP</sequence>
<dbReference type="RefSeq" id="WP_265683005.1">
    <property type="nucleotide sequence ID" value="NZ_CP120863.1"/>
</dbReference>
<dbReference type="EMBL" id="CP120863">
    <property type="protein sequence ID" value="WFE90885.1"/>
    <property type="molecule type" value="Genomic_DNA"/>
</dbReference>
<protein>
    <submittedName>
        <fullName evidence="1">Uncharacterized protein</fullName>
    </submittedName>
</protein>
<gene>
    <name evidence="1" type="ORF">K1718_05935</name>
</gene>
<dbReference type="Proteomes" id="UP001209803">
    <property type="component" value="Chromosome"/>
</dbReference>
<keyword evidence="2" id="KW-1185">Reference proteome</keyword>
<organism evidence="1 2">
    <name type="scientific">Roseibium porphyridii</name>
    <dbReference type="NCBI Taxonomy" id="2866279"/>
    <lineage>
        <taxon>Bacteria</taxon>
        <taxon>Pseudomonadati</taxon>
        <taxon>Pseudomonadota</taxon>
        <taxon>Alphaproteobacteria</taxon>
        <taxon>Hyphomicrobiales</taxon>
        <taxon>Stappiaceae</taxon>
        <taxon>Roseibium</taxon>
    </lineage>
</organism>
<accession>A0ABY8FAJ0</accession>
<reference evidence="1 2" key="1">
    <citation type="submission" date="2023-03" db="EMBL/GenBank/DDBJ databases">
        <title>Roseibium porphyridii sp. nov. and Roseibium rhodosorbium sp. nov. isolated from marine algae, Porphyridium cruentum and Rhodosorus marinus, respectively.</title>
        <authorList>
            <person name="Lee M.W."/>
            <person name="Choi B.J."/>
            <person name="Lee J.K."/>
            <person name="Choi D.G."/>
            <person name="Baek J.H."/>
            <person name="Bayburt H."/>
            <person name="Kim J.M."/>
            <person name="Han D.M."/>
            <person name="Kim K.H."/>
            <person name="Jeon C.O."/>
        </authorList>
    </citation>
    <scope>NUCLEOTIDE SEQUENCE [LARGE SCALE GENOMIC DNA]</scope>
    <source>
        <strain evidence="1 2">KMA01</strain>
    </source>
</reference>